<evidence type="ECO:0000259" key="4">
    <source>
        <dbReference type="PROSITE" id="PS51352"/>
    </source>
</evidence>
<dbReference type="PROSITE" id="PS00194">
    <property type="entry name" value="THIOREDOXIN_1"/>
    <property type="match status" value="1"/>
</dbReference>
<organism evidence="7 8">
    <name type="scientific">Geosmithia morbida</name>
    <dbReference type="NCBI Taxonomy" id="1094350"/>
    <lineage>
        <taxon>Eukaryota</taxon>
        <taxon>Fungi</taxon>
        <taxon>Dikarya</taxon>
        <taxon>Ascomycota</taxon>
        <taxon>Pezizomycotina</taxon>
        <taxon>Sordariomycetes</taxon>
        <taxon>Hypocreomycetidae</taxon>
        <taxon>Hypocreales</taxon>
        <taxon>Bionectriaceae</taxon>
        <taxon>Geosmithia</taxon>
    </lineage>
</organism>
<feature type="domain" description="Thioredoxin" evidence="4">
    <location>
        <begin position="154"/>
        <end position="341"/>
    </location>
</feature>
<dbReference type="InterPro" id="IPR036249">
    <property type="entry name" value="Thioredoxin-like_sf"/>
</dbReference>
<dbReference type="EMBL" id="JAANYQ010000015">
    <property type="protein sequence ID" value="KAF4120817.1"/>
    <property type="molecule type" value="Genomic_DNA"/>
</dbReference>
<dbReference type="InterPro" id="IPR042266">
    <property type="entry name" value="PPPDE_sf"/>
</dbReference>
<dbReference type="InterPro" id="IPR013535">
    <property type="entry name" value="PUL_dom"/>
</dbReference>
<dbReference type="Gene3D" id="1.25.10.10">
    <property type="entry name" value="Leucine-rich Repeat Variant"/>
    <property type="match status" value="1"/>
</dbReference>
<dbReference type="InterPro" id="IPR013766">
    <property type="entry name" value="Thioredoxin_domain"/>
</dbReference>
<dbReference type="InterPro" id="IPR017937">
    <property type="entry name" value="Thioredoxin_CS"/>
</dbReference>
<dbReference type="Pfam" id="PF08324">
    <property type="entry name" value="PUL"/>
    <property type="match status" value="1"/>
</dbReference>
<accession>A0A9P4YS38</accession>
<dbReference type="PROSITE" id="PS51396">
    <property type="entry name" value="PUL"/>
    <property type="match status" value="1"/>
</dbReference>
<evidence type="ECO:0000256" key="1">
    <source>
        <dbReference type="ARBA" id="ARBA00008140"/>
    </source>
</evidence>
<dbReference type="SUPFAM" id="SSF52833">
    <property type="entry name" value="Thioredoxin-like"/>
    <property type="match status" value="1"/>
</dbReference>
<keyword evidence="8" id="KW-1185">Reference proteome</keyword>
<gene>
    <name evidence="7" type="ORF">GMORB2_2821</name>
</gene>
<dbReference type="Proteomes" id="UP000749293">
    <property type="component" value="Unassembled WGS sequence"/>
</dbReference>
<evidence type="ECO:0000313" key="7">
    <source>
        <dbReference type="EMBL" id="KAF4120817.1"/>
    </source>
</evidence>
<dbReference type="Pfam" id="PF05903">
    <property type="entry name" value="Peptidase_C97"/>
    <property type="match status" value="1"/>
</dbReference>
<dbReference type="PROSITE" id="PS51858">
    <property type="entry name" value="PPPDE"/>
    <property type="match status" value="1"/>
</dbReference>
<dbReference type="SUPFAM" id="SSF48371">
    <property type="entry name" value="ARM repeat"/>
    <property type="match status" value="1"/>
</dbReference>
<dbReference type="OrthoDB" id="21221at2759"/>
<evidence type="ECO:0000256" key="3">
    <source>
        <dbReference type="ARBA" id="ARBA00022801"/>
    </source>
</evidence>
<dbReference type="GO" id="GO:0006508">
    <property type="term" value="P:proteolysis"/>
    <property type="evidence" value="ECO:0007669"/>
    <property type="project" value="UniProtKB-KW"/>
</dbReference>
<keyword evidence="3" id="KW-0378">Hydrolase</keyword>
<dbReference type="RefSeq" id="XP_035319469.1">
    <property type="nucleotide sequence ID" value="XM_035464799.1"/>
</dbReference>
<dbReference type="GO" id="GO:0008233">
    <property type="term" value="F:peptidase activity"/>
    <property type="evidence" value="ECO:0007669"/>
    <property type="project" value="UniProtKB-KW"/>
</dbReference>
<dbReference type="PANTHER" id="PTHR12378:SF7">
    <property type="entry name" value="DESUMOYLATING ISOPEPTIDASE 1"/>
    <property type="match status" value="1"/>
</dbReference>
<comment type="similarity">
    <text evidence="1">Belongs to the DeSI family.</text>
</comment>
<dbReference type="PANTHER" id="PTHR12378">
    <property type="entry name" value="DESUMOYLATING ISOPEPTIDASE"/>
    <property type="match status" value="1"/>
</dbReference>
<feature type="domain" description="PUL" evidence="5">
    <location>
        <begin position="297"/>
        <end position="580"/>
    </location>
</feature>
<reference evidence="7" key="1">
    <citation type="submission" date="2020-03" db="EMBL/GenBank/DDBJ databases">
        <title>Site-based positive gene gene selection in Geosmithia morbida across the United States reveals a broad range of putative effectors and factors for local host and environmental adapation.</title>
        <authorList>
            <person name="Onufrak A."/>
            <person name="Murdoch R.W."/>
            <person name="Gazis R."/>
            <person name="Huff M."/>
            <person name="Staton M."/>
            <person name="Klingeman W."/>
            <person name="Hadziabdic D."/>
        </authorList>
    </citation>
    <scope>NUCLEOTIDE SEQUENCE</scope>
    <source>
        <strain evidence="7">1262</strain>
    </source>
</reference>
<feature type="domain" description="PPPDE" evidence="6">
    <location>
        <begin position="1"/>
        <end position="141"/>
    </location>
</feature>
<dbReference type="GeneID" id="55969051"/>
<name>A0A9P4YS38_9HYPO</name>
<dbReference type="InterPro" id="IPR011989">
    <property type="entry name" value="ARM-like"/>
</dbReference>
<dbReference type="PROSITE" id="PS51352">
    <property type="entry name" value="THIOREDOXIN_2"/>
    <property type="match status" value="1"/>
</dbReference>
<dbReference type="Gene3D" id="3.40.30.10">
    <property type="entry name" value="Glutaredoxin"/>
    <property type="match status" value="1"/>
</dbReference>
<dbReference type="SMART" id="SM01179">
    <property type="entry name" value="DUF862"/>
    <property type="match status" value="1"/>
</dbReference>
<dbReference type="CDD" id="cd02947">
    <property type="entry name" value="TRX_family"/>
    <property type="match status" value="1"/>
</dbReference>
<evidence type="ECO:0000313" key="8">
    <source>
        <dbReference type="Proteomes" id="UP000749293"/>
    </source>
</evidence>
<dbReference type="Gene3D" id="3.90.1720.30">
    <property type="entry name" value="PPPDE domains"/>
    <property type="match status" value="1"/>
</dbReference>
<dbReference type="Pfam" id="PF00085">
    <property type="entry name" value="Thioredoxin"/>
    <property type="match status" value="1"/>
</dbReference>
<dbReference type="InterPro" id="IPR016024">
    <property type="entry name" value="ARM-type_fold"/>
</dbReference>
<proteinExistence type="inferred from homology"/>
<evidence type="ECO:0000259" key="5">
    <source>
        <dbReference type="PROSITE" id="PS51396"/>
    </source>
</evidence>
<dbReference type="AlphaFoldDB" id="A0A9P4YS38"/>
<evidence type="ECO:0000259" key="6">
    <source>
        <dbReference type="PROSITE" id="PS51858"/>
    </source>
</evidence>
<protein>
    <submittedName>
        <fullName evidence="7">PUL domain</fullName>
    </submittedName>
</protein>
<dbReference type="InterPro" id="IPR008580">
    <property type="entry name" value="PPPDE_dom"/>
</dbReference>
<sequence>MDVHLLVYDLSQGLARQMSMGILGFQLDAIYHTSIELEGREYVYDGGIIAIVPGSSHLGQPLERLHLGQTDVPLDVVEEYIESVRPIFTVEAYDLFHHNCNNFTDSFSNFLLGKGIPSHITSMPQAVLDSPMGRMLVPQLMQGVNAGRQNGSILGLGQSGQQAGGKPRTSSGVWDVSSSTELSSALGSAGKSGAIIFFTSVTCGPCKALYPAFDQLAEEHQGKVTCIKVDISQPQAQAIASQYGIRATPTFVTFLRGQQEDRWTGSTPGDLSGRVRLLAHMASLTHPHHSLRLPSFASAGTKPVMYTKAPPMAKLMAKMGDELAGASGVQSLRTFIEEREAKGAVDAVVPDLASLSDFLRKSVADRSPETLFGVVDLFRCALVDPRVSGYFAEEADQKTVRAILELVNSGSSCPYALRLVTLQMACNLFSTSLFAHQVLLNPNTSSNLVPSITQLITSSFLDESHNSIRVAASSLLFNLALESREARRKASPSQLQGLPEADQVELAASVVEAIGQEDKSVEALQGMLSALGHLFYEADLDGELADLLRTLDAAGTILSKKKDFASEKLVTEVGGELLGKGLRKP</sequence>
<dbReference type="GO" id="GO:0070646">
    <property type="term" value="P:protein modification by small protein removal"/>
    <property type="evidence" value="ECO:0007669"/>
    <property type="project" value="TreeGrafter"/>
</dbReference>
<evidence type="ECO:0000256" key="2">
    <source>
        <dbReference type="ARBA" id="ARBA00022670"/>
    </source>
</evidence>
<comment type="caution">
    <text evidence="7">The sequence shown here is derived from an EMBL/GenBank/DDBJ whole genome shotgun (WGS) entry which is preliminary data.</text>
</comment>
<keyword evidence="2" id="KW-0645">Protease</keyword>